<comment type="caution">
    <text evidence="1">The sequence shown here is derived from an EMBL/GenBank/DDBJ whole genome shotgun (WGS) entry which is preliminary data.</text>
</comment>
<name>A0ABQ9GZR4_9NEOP</name>
<organism evidence="1 2">
    <name type="scientific">Dryococelus australis</name>
    <dbReference type="NCBI Taxonomy" id="614101"/>
    <lineage>
        <taxon>Eukaryota</taxon>
        <taxon>Metazoa</taxon>
        <taxon>Ecdysozoa</taxon>
        <taxon>Arthropoda</taxon>
        <taxon>Hexapoda</taxon>
        <taxon>Insecta</taxon>
        <taxon>Pterygota</taxon>
        <taxon>Neoptera</taxon>
        <taxon>Polyneoptera</taxon>
        <taxon>Phasmatodea</taxon>
        <taxon>Verophasmatodea</taxon>
        <taxon>Anareolatae</taxon>
        <taxon>Phasmatidae</taxon>
        <taxon>Eurycanthinae</taxon>
        <taxon>Dryococelus</taxon>
    </lineage>
</organism>
<evidence type="ECO:0000313" key="2">
    <source>
        <dbReference type="Proteomes" id="UP001159363"/>
    </source>
</evidence>
<proteinExistence type="predicted"/>
<accession>A0ABQ9GZR4</accession>
<sequence>MKQGSSYFTPITYFQRNGKQFRLQGVTSPEVMANVDLPIPSRRQAVGPKAFSYLFQRLDLQLRTTGSLRSNMHETCRTRSVTLEFEVENTPSTNICTTSQ</sequence>
<evidence type="ECO:0000313" key="1">
    <source>
        <dbReference type="EMBL" id="KAJ8877528.1"/>
    </source>
</evidence>
<protein>
    <submittedName>
        <fullName evidence="1">Uncharacterized protein</fullName>
    </submittedName>
</protein>
<dbReference type="EMBL" id="JARBHB010000008">
    <property type="protein sequence ID" value="KAJ8877528.1"/>
    <property type="molecule type" value="Genomic_DNA"/>
</dbReference>
<feature type="non-terminal residue" evidence="1">
    <location>
        <position position="100"/>
    </location>
</feature>
<gene>
    <name evidence="1" type="ORF">PR048_021983</name>
</gene>
<reference evidence="1 2" key="1">
    <citation type="submission" date="2023-02" db="EMBL/GenBank/DDBJ databases">
        <title>LHISI_Scaffold_Assembly.</title>
        <authorList>
            <person name="Stuart O.P."/>
            <person name="Cleave R."/>
            <person name="Magrath M.J.L."/>
            <person name="Mikheyev A.S."/>
        </authorList>
    </citation>
    <scope>NUCLEOTIDE SEQUENCE [LARGE SCALE GENOMIC DNA]</scope>
    <source>
        <strain evidence="1">Daus_M_001</strain>
        <tissue evidence="1">Leg muscle</tissue>
    </source>
</reference>
<keyword evidence="2" id="KW-1185">Reference proteome</keyword>
<dbReference type="Proteomes" id="UP001159363">
    <property type="component" value="Chromosome 7"/>
</dbReference>